<dbReference type="OrthoDB" id="10487483at2759"/>
<organism evidence="1 2">
    <name type="scientific">Symbiodinium necroappetens</name>
    <dbReference type="NCBI Taxonomy" id="1628268"/>
    <lineage>
        <taxon>Eukaryota</taxon>
        <taxon>Sar</taxon>
        <taxon>Alveolata</taxon>
        <taxon>Dinophyceae</taxon>
        <taxon>Suessiales</taxon>
        <taxon>Symbiodiniaceae</taxon>
        <taxon>Symbiodinium</taxon>
    </lineage>
</organism>
<proteinExistence type="predicted"/>
<protein>
    <submittedName>
        <fullName evidence="1">Uncharacterized protein</fullName>
    </submittedName>
</protein>
<dbReference type="EMBL" id="CAJNJA010049259">
    <property type="protein sequence ID" value="CAE7836420.1"/>
    <property type="molecule type" value="Genomic_DNA"/>
</dbReference>
<sequence length="117" mass="12474">MEGFAIPALVSAVAFAATSSGLLHPPASVALPFIACTSRDFTAVGGLAALWLCLRVFLQGDLTLHFLKVSRTLHQPRPEYAGFEKHEDCRFGCGASQQGSNTMCVGSFFQGRVVAEL</sequence>
<comment type="caution">
    <text evidence="1">The sequence shown here is derived from an EMBL/GenBank/DDBJ whole genome shotgun (WGS) entry which is preliminary data.</text>
</comment>
<dbReference type="AlphaFoldDB" id="A0A812ZRK8"/>
<gene>
    <name evidence="1" type="ORF">SNEC2469_LOCUS25170</name>
</gene>
<evidence type="ECO:0000313" key="1">
    <source>
        <dbReference type="EMBL" id="CAE7836420.1"/>
    </source>
</evidence>
<reference evidence="1" key="1">
    <citation type="submission" date="2021-02" db="EMBL/GenBank/DDBJ databases">
        <authorList>
            <person name="Dougan E. K."/>
            <person name="Rhodes N."/>
            <person name="Thang M."/>
            <person name="Chan C."/>
        </authorList>
    </citation>
    <scope>NUCLEOTIDE SEQUENCE</scope>
</reference>
<evidence type="ECO:0000313" key="2">
    <source>
        <dbReference type="Proteomes" id="UP000601435"/>
    </source>
</evidence>
<accession>A0A812ZRK8</accession>
<keyword evidence="2" id="KW-1185">Reference proteome</keyword>
<dbReference type="Proteomes" id="UP000601435">
    <property type="component" value="Unassembled WGS sequence"/>
</dbReference>
<name>A0A812ZRK8_9DINO</name>